<dbReference type="PANTHER" id="PTHR48475">
    <property type="entry name" value="RIBONUCLEASE H"/>
    <property type="match status" value="1"/>
</dbReference>
<dbReference type="OrthoDB" id="1430228at2759"/>
<name>A0A371H872_MUCPR</name>
<keyword evidence="3" id="KW-1185">Reference proteome</keyword>
<dbReference type="Pfam" id="PF17921">
    <property type="entry name" value="Integrase_H2C2"/>
    <property type="match status" value="1"/>
</dbReference>
<organism evidence="2 3">
    <name type="scientific">Mucuna pruriens</name>
    <name type="common">Velvet bean</name>
    <name type="synonym">Dolichos pruriens</name>
    <dbReference type="NCBI Taxonomy" id="157652"/>
    <lineage>
        <taxon>Eukaryota</taxon>
        <taxon>Viridiplantae</taxon>
        <taxon>Streptophyta</taxon>
        <taxon>Embryophyta</taxon>
        <taxon>Tracheophyta</taxon>
        <taxon>Spermatophyta</taxon>
        <taxon>Magnoliopsida</taxon>
        <taxon>eudicotyledons</taxon>
        <taxon>Gunneridae</taxon>
        <taxon>Pentapetalae</taxon>
        <taxon>rosids</taxon>
        <taxon>fabids</taxon>
        <taxon>Fabales</taxon>
        <taxon>Fabaceae</taxon>
        <taxon>Papilionoideae</taxon>
        <taxon>50 kb inversion clade</taxon>
        <taxon>NPAAA clade</taxon>
        <taxon>indigoferoid/millettioid clade</taxon>
        <taxon>Phaseoleae</taxon>
        <taxon>Mucuna</taxon>
    </lineage>
</organism>
<dbReference type="Proteomes" id="UP000257109">
    <property type="component" value="Unassembled WGS sequence"/>
</dbReference>
<protein>
    <recommendedName>
        <fullName evidence="1">Integrase zinc-binding domain-containing protein</fullName>
    </recommendedName>
</protein>
<evidence type="ECO:0000313" key="3">
    <source>
        <dbReference type="Proteomes" id="UP000257109"/>
    </source>
</evidence>
<dbReference type="EMBL" id="QJKJ01003324">
    <property type="protein sequence ID" value="RDX99005.1"/>
    <property type="molecule type" value="Genomic_DNA"/>
</dbReference>
<dbReference type="AlphaFoldDB" id="A0A371H872"/>
<gene>
    <name evidence="2" type="ORF">CR513_18005</name>
</gene>
<comment type="caution">
    <text evidence="2">The sequence shown here is derived from an EMBL/GenBank/DDBJ whole genome shotgun (WGS) entry which is preliminary data.</text>
</comment>
<evidence type="ECO:0000259" key="1">
    <source>
        <dbReference type="Pfam" id="PF17921"/>
    </source>
</evidence>
<dbReference type="Gene3D" id="1.10.340.70">
    <property type="match status" value="1"/>
</dbReference>
<reference evidence="2" key="1">
    <citation type="submission" date="2018-05" db="EMBL/GenBank/DDBJ databases">
        <title>Draft genome of Mucuna pruriens seed.</title>
        <authorList>
            <person name="Nnadi N.E."/>
            <person name="Vos R."/>
            <person name="Hasami M.H."/>
            <person name="Devisetty U.K."/>
            <person name="Aguiy J.C."/>
        </authorList>
    </citation>
    <scope>NUCLEOTIDE SEQUENCE [LARGE SCALE GENOMIC DNA]</scope>
    <source>
        <strain evidence="2">JCA_2017</strain>
    </source>
</reference>
<sequence>MAYLRDKVKPEDPTKAKKVIKDAARYIIIGGELYIRGFSFPLLRCIDGEKARYVIREVHEGLCGSYIGGRALVSKIARAGYYWPTLKGDCMDYVRRCNKCQRFA</sequence>
<evidence type="ECO:0000313" key="2">
    <source>
        <dbReference type="EMBL" id="RDX99005.1"/>
    </source>
</evidence>
<proteinExistence type="predicted"/>
<dbReference type="InterPro" id="IPR041588">
    <property type="entry name" value="Integrase_H2C2"/>
</dbReference>
<accession>A0A371H872</accession>
<dbReference type="PANTHER" id="PTHR48475:SF2">
    <property type="entry name" value="RIBONUCLEASE H"/>
    <property type="match status" value="1"/>
</dbReference>
<feature type="domain" description="Integrase zinc-binding" evidence="1">
    <location>
        <begin position="49"/>
        <end position="103"/>
    </location>
</feature>
<feature type="non-terminal residue" evidence="2">
    <location>
        <position position="1"/>
    </location>
</feature>